<gene>
    <name evidence="1" type="ORF">MSG28_003872</name>
</gene>
<evidence type="ECO:0000313" key="2">
    <source>
        <dbReference type="Proteomes" id="UP001064048"/>
    </source>
</evidence>
<name>A0ACC0KGC6_CHOFU</name>
<comment type="caution">
    <text evidence="1">The sequence shown here is derived from an EMBL/GenBank/DDBJ whole genome shotgun (WGS) entry which is preliminary data.</text>
</comment>
<evidence type="ECO:0000313" key="1">
    <source>
        <dbReference type="EMBL" id="KAI8435596.1"/>
    </source>
</evidence>
<organism evidence="1 2">
    <name type="scientific">Choristoneura fumiferana</name>
    <name type="common">Spruce budworm moth</name>
    <name type="synonym">Archips fumiferana</name>
    <dbReference type="NCBI Taxonomy" id="7141"/>
    <lineage>
        <taxon>Eukaryota</taxon>
        <taxon>Metazoa</taxon>
        <taxon>Ecdysozoa</taxon>
        <taxon>Arthropoda</taxon>
        <taxon>Hexapoda</taxon>
        <taxon>Insecta</taxon>
        <taxon>Pterygota</taxon>
        <taxon>Neoptera</taxon>
        <taxon>Endopterygota</taxon>
        <taxon>Lepidoptera</taxon>
        <taxon>Glossata</taxon>
        <taxon>Ditrysia</taxon>
        <taxon>Tortricoidea</taxon>
        <taxon>Tortricidae</taxon>
        <taxon>Tortricinae</taxon>
        <taxon>Choristoneura</taxon>
    </lineage>
</organism>
<dbReference type="EMBL" id="CM046106">
    <property type="protein sequence ID" value="KAI8435596.1"/>
    <property type="molecule type" value="Genomic_DNA"/>
</dbReference>
<proteinExistence type="predicted"/>
<protein>
    <submittedName>
        <fullName evidence="1">Uncharacterized protein</fullName>
    </submittedName>
</protein>
<dbReference type="Proteomes" id="UP001064048">
    <property type="component" value="Chromosome 6"/>
</dbReference>
<keyword evidence="2" id="KW-1185">Reference proteome</keyword>
<accession>A0ACC0KGC6</accession>
<reference evidence="1 2" key="1">
    <citation type="journal article" date="2022" name="Genome Biol. Evol.">
        <title>The Spruce Budworm Genome: Reconstructing the Evolutionary History of Antifreeze Proteins.</title>
        <authorList>
            <person name="Beliveau C."/>
            <person name="Gagne P."/>
            <person name="Picq S."/>
            <person name="Vernygora O."/>
            <person name="Keeling C.I."/>
            <person name="Pinkney K."/>
            <person name="Doucet D."/>
            <person name="Wen F."/>
            <person name="Johnston J.S."/>
            <person name="Maaroufi H."/>
            <person name="Boyle B."/>
            <person name="Laroche J."/>
            <person name="Dewar K."/>
            <person name="Juretic N."/>
            <person name="Blackburn G."/>
            <person name="Nisole A."/>
            <person name="Brunet B."/>
            <person name="Brandao M."/>
            <person name="Lumley L."/>
            <person name="Duan J."/>
            <person name="Quan G."/>
            <person name="Lucarotti C.J."/>
            <person name="Roe A.D."/>
            <person name="Sperling F.A.H."/>
            <person name="Levesque R.C."/>
            <person name="Cusson M."/>
        </authorList>
    </citation>
    <scope>NUCLEOTIDE SEQUENCE [LARGE SCALE GENOMIC DNA]</scope>
    <source>
        <strain evidence="1">Glfc:IPQL:Cfum</strain>
    </source>
</reference>
<sequence length="1219" mass="136866">MSPGLSLKPPVSASWHARMNCSRDFLSTQCILFSIVSDDITHLENKRQKKLKEKKYYTCMALRARFGTKTSIKVHAAQYKLHSFVHIDGVKPMQHYLITGPQKELMHTSVFAGGFSAERERGAHAACTRRPHAAASIQHTYTVPEYAPGTKLLYGPGDKAPFIVQVVSITEDPASGYSIRPLKFAKLIHQNGIRGIKQAGIKPSGRNRIIVEFIDAKSANEFIVHPILSQHQYSATIPTYNVTRMGLVRNVPVEWTLEEFVNSLEYSNDDSKVIKARRLNRKSTEDGKTVWIPTQTVALTFIGQTLPEKIFSFYTSLPVETYQLPSIQCNKCCRFGHVKAACRSKPRCYKCAQPHEGDSCSVLEDKATCLSCSGPHFATRSSCPEHARQKAIKQVMSEENIPYNEASLRFRPVRRSFADTARNSQQSYSNSDDLFGPTPLDPLHPPHSQRSQTPRSYRKTTFTPRRAIPPRSPGYDKAAHDNITRTPQSSQPNGCAYINSDTDASVSPNDNLIKLLISTLANQASNDPNDWLDAFLDKLAPPYAPAEDCFPPSPSPPSSDRMDEPFSFSELSAILDHLDDSSPGIDGIPYSFLKNCTDLSKRFLLSIFNKIYESGSIPDPWKQQIVIPLLKPNKDPSDPSSRRPIALSSVLAKILEHLIKNRLEWILESRHILSQSQFGFRRGLGTMDSLSILTSDIRLALSRGQHLVGVFLDITSAYDNVQLPLLRQKMQQLSIPSKMIHVICNLFMERSICVRSDNHMLPPRTIWKGLPQGSVLSPILYSLYTSDLDKTVDSFCDILQYADDIVLYYYSDSFPDCTSRLNAALRYLNEWLQDHGLNLSPSKSRAVVFSRRRWIPDIDIVIDEEPVSVEDNVKFLGVHLDSRMTGVPHLKYVQNKCEKGINVMRALSGVWWGAHPYSQKLLYNAIVRSHLDYGAFLLEPCSKLSLSCLDKIQSRCLRIIAGAMKSSPINALQVECLDPPLRLRRQFLSDRYLLKTIQYSDHPIMSRLLNLSHIIPSSKYWTHKEVPCLIKTFQKYSDNPPILKFTGNPLFSINFDALIFQPNIILSFGIKKDTLCADSIFNKTLSEKWEGWTSVFTDASKLSEQGNVGSAVWIPRYKIMLSFSCHPKSSVFSGEAIALFEAVSSLESTQVPIFNSDTAILVINTNVKHQLTGSEYPQRRAQCQAAADILGKPSLRGTTVEQLEGKPSVRGATVEQLEG</sequence>